<dbReference type="Pfam" id="PF01395">
    <property type="entry name" value="PBP_GOBP"/>
    <property type="match status" value="1"/>
</dbReference>
<dbReference type="EMBL" id="MT585336">
    <property type="protein sequence ID" value="QYL00049.1"/>
    <property type="molecule type" value="mRNA"/>
</dbReference>
<protein>
    <submittedName>
        <fullName evidence="2">OBP26</fullName>
    </submittedName>
</protein>
<dbReference type="InterPro" id="IPR036728">
    <property type="entry name" value="PBP_GOBP_sf"/>
</dbReference>
<dbReference type="InterPro" id="IPR006170">
    <property type="entry name" value="PBP/GOBP"/>
</dbReference>
<dbReference type="GO" id="GO:0005549">
    <property type="term" value="F:odorant binding"/>
    <property type="evidence" value="ECO:0007669"/>
    <property type="project" value="InterPro"/>
</dbReference>
<dbReference type="CDD" id="cd23992">
    <property type="entry name" value="PBP_GOBP"/>
    <property type="match status" value="1"/>
</dbReference>
<dbReference type="SUPFAM" id="SSF47565">
    <property type="entry name" value="Insect pheromone/odorant-binding proteins"/>
    <property type="match status" value="1"/>
</dbReference>
<name>A0A8F9WLQ5_9MUSC</name>
<accession>A0A8F9WLQ5</accession>
<proteinExistence type="evidence at transcript level"/>
<sequence length="134" mass="15122">MTRVLMFLVIIALGVQVRADPPEALDHTKFIEASNCLKKENLVFADVLEFALEDKLELAEKNPKLKCFASCLLEYGKLIDGCMILSKNSDTIKDKQMEKFVKLIDSCKDVVKGTDRCECGFQLIKCITEKGKEE</sequence>
<organism evidence="2">
    <name type="scientific">Eupeodes corollae</name>
    <dbReference type="NCBI Taxonomy" id="290404"/>
    <lineage>
        <taxon>Eukaryota</taxon>
        <taxon>Metazoa</taxon>
        <taxon>Ecdysozoa</taxon>
        <taxon>Arthropoda</taxon>
        <taxon>Hexapoda</taxon>
        <taxon>Insecta</taxon>
        <taxon>Pterygota</taxon>
        <taxon>Neoptera</taxon>
        <taxon>Endopterygota</taxon>
        <taxon>Diptera</taxon>
        <taxon>Brachycera</taxon>
        <taxon>Muscomorpha</taxon>
        <taxon>Syrphoidea</taxon>
        <taxon>Syrphidae</taxon>
        <taxon>Syrphinae</taxon>
        <taxon>Syrphini</taxon>
        <taxon>Eupeodes</taxon>
        <taxon>Eupeodes</taxon>
    </lineage>
</organism>
<reference evidence="2" key="1">
    <citation type="submission" date="2020-06" db="EMBL/GenBank/DDBJ databases">
        <authorList>
            <person name="Jia H.R."/>
        </authorList>
    </citation>
    <scope>NUCLEOTIDE SEQUENCE</scope>
</reference>
<keyword evidence="1" id="KW-0732">Signal</keyword>
<feature type="chain" id="PRO_5034391945" evidence="1">
    <location>
        <begin position="20"/>
        <end position="134"/>
    </location>
</feature>
<evidence type="ECO:0000313" key="2">
    <source>
        <dbReference type="EMBL" id="QYL00049.1"/>
    </source>
</evidence>
<dbReference type="Gene3D" id="1.10.238.20">
    <property type="entry name" value="Pheromone/general odorant binding protein domain"/>
    <property type="match status" value="1"/>
</dbReference>
<dbReference type="AlphaFoldDB" id="A0A8F9WLQ5"/>
<feature type="signal peptide" evidence="1">
    <location>
        <begin position="1"/>
        <end position="19"/>
    </location>
</feature>
<evidence type="ECO:0000256" key="1">
    <source>
        <dbReference type="SAM" id="SignalP"/>
    </source>
</evidence>